<dbReference type="Pfam" id="PF25597">
    <property type="entry name" value="SH3_retrovirus"/>
    <property type="match status" value="1"/>
</dbReference>
<reference evidence="3" key="1">
    <citation type="journal article" date="2022" name="Int. J. Mol. Sci.">
        <title>Draft Genome of Tanacetum Coccineum: Genomic Comparison of Closely Related Tanacetum-Family Plants.</title>
        <authorList>
            <person name="Yamashiro T."/>
            <person name="Shiraishi A."/>
            <person name="Nakayama K."/>
            <person name="Satake H."/>
        </authorList>
    </citation>
    <scope>NUCLEOTIDE SEQUENCE</scope>
</reference>
<dbReference type="InterPro" id="IPR001584">
    <property type="entry name" value="Integrase_cat-core"/>
</dbReference>
<protein>
    <submittedName>
        <fullName evidence="3">Retrovirus-related pol polyprotein from transposon TNT 1-94</fullName>
    </submittedName>
</protein>
<evidence type="ECO:0000313" key="3">
    <source>
        <dbReference type="EMBL" id="GJT08723.1"/>
    </source>
</evidence>
<dbReference type="SUPFAM" id="SSF53098">
    <property type="entry name" value="Ribonuclease H-like"/>
    <property type="match status" value="1"/>
</dbReference>
<feature type="compositionally biased region" description="Polar residues" evidence="1">
    <location>
        <begin position="713"/>
        <end position="726"/>
    </location>
</feature>
<reference evidence="3" key="2">
    <citation type="submission" date="2022-01" db="EMBL/GenBank/DDBJ databases">
        <authorList>
            <person name="Yamashiro T."/>
            <person name="Shiraishi A."/>
            <person name="Satake H."/>
            <person name="Nakayama K."/>
        </authorList>
    </citation>
    <scope>NUCLEOTIDE SEQUENCE</scope>
</reference>
<dbReference type="InterPro" id="IPR039537">
    <property type="entry name" value="Retrotran_Ty1/copia-like"/>
</dbReference>
<dbReference type="InterPro" id="IPR012337">
    <property type="entry name" value="RNaseH-like_sf"/>
</dbReference>
<evidence type="ECO:0000313" key="4">
    <source>
        <dbReference type="Proteomes" id="UP001151760"/>
    </source>
</evidence>
<dbReference type="Gene3D" id="3.30.420.10">
    <property type="entry name" value="Ribonuclease H-like superfamily/Ribonuclease H"/>
    <property type="match status" value="1"/>
</dbReference>
<name>A0ABQ5B2K8_9ASTR</name>
<organism evidence="3 4">
    <name type="scientific">Tanacetum coccineum</name>
    <dbReference type="NCBI Taxonomy" id="301880"/>
    <lineage>
        <taxon>Eukaryota</taxon>
        <taxon>Viridiplantae</taxon>
        <taxon>Streptophyta</taxon>
        <taxon>Embryophyta</taxon>
        <taxon>Tracheophyta</taxon>
        <taxon>Spermatophyta</taxon>
        <taxon>Magnoliopsida</taxon>
        <taxon>eudicotyledons</taxon>
        <taxon>Gunneridae</taxon>
        <taxon>Pentapetalae</taxon>
        <taxon>asterids</taxon>
        <taxon>campanulids</taxon>
        <taxon>Asterales</taxon>
        <taxon>Asteraceae</taxon>
        <taxon>Asteroideae</taxon>
        <taxon>Anthemideae</taxon>
        <taxon>Anthemidinae</taxon>
        <taxon>Tanacetum</taxon>
    </lineage>
</organism>
<proteinExistence type="predicted"/>
<dbReference type="EMBL" id="BQNB010012853">
    <property type="protein sequence ID" value="GJT08723.1"/>
    <property type="molecule type" value="Genomic_DNA"/>
</dbReference>
<comment type="caution">
    <text evidence="3">The sequence shown here is derived from an EMBL/GenBank/DDBJ whole genome shotgun (WGS) entry which is preliminary data.</text>
</comment>
<dbReference type="PANTHER" id="PTHR42648">
    <property type="entry name" value="TRANSPOSASE, PUTATIVE-RELATED"/>
    <property type="match status" value="1"/>
</dbReference>
<feature type="domain" description="Integrase catalytic" evidence="2">
    <location>
        <begin position="467"/>
        <end position="641"/>
    </location>
</feature>
<sequence>MFRNYLLWCVASGTSSYESVDVVVGENWLLRHKAEMVCHEKVVKMPWISYGISIRTATHLRSSCRLTSFRKGRGGMIAGVARVHGDDVAKTVFRMRNGHVEVYGYAFWVNQCTSGFHGVNEPGGVRVAREDDRGVTEGREDVREVFQQRGSGAKRKLSRCGRNQMGNEPILALPEGADDFVVYYDARSKDLEACLEKGRRLSNRWLSMKKDVASCGSKYLAYSRVEIEYQGSSGLLLQPELPKTSRVDFRGKREYLLSRDEFFPKVGIVIRVWMSSFEALDNQSIERDRLIGIGFVLNFVKFISFTFGDKEMISVIEAEAKHQVSFVRILRLREVARVTARIALEFAPEFVYVYRLDFVECYLILLVMHFSVSLLLTPLCCDDIHDVTPRVSALAGCDNNDLNFIGLPQEETQKDMTQLIVMESLLPGLLMEPFTTKMMKLSSLLLEEEMSMSLICHLLTKKAMHVSLPRPFPVLIGSAYEKGKYHRASFKTKRSFSINKSLHLLHMDLFGHVKPQTISHNKYTLVIVDEYSRKMENLNEVRVKELRSDNGTEFRNHKLEEFYDEKGISQNFSSPCTPEQNGVAERRNITLIKAARTMLNSAKLPKQLWGGAVNTVCFTQNRSIIIKRHGKTSYDVFRGRSPDISYFYVFGCPIHIHNHRDHLGKFDEKVDDGFFLGYSTVAKAFRVFNIRRQEMEETVHVTFSEDDEAIFQSNTEGDGINFNENRTFPDDEFLEPKNPPEFTDVDDHPALSDHNQLESADHLESTDNLDSAECQDIVLSEPISDVQPSRIISPSAEGILQPPVPQDRWSRENHIELVNIIGEPLAGITIRSRVRDSKAASAIC</sequence>
<evidence type="ECO:0000256" key="1">
    <source>
        <dbReference type="SAM" id="MobiDB-lite"/>
    </source>
</evidence>
<dbReference type="PROSITE" id="PS50994">
    <property type="entry name" value="INTEGRASE"/>
    <property type="match status" value="1"/>
</dbReference>
<evidence type="ECO:0000259" key="2">
    <source>
        <dbReference type="PROSITE" id="PS50994"/>
    </source>
</evidence>
<accession>A0ABQ5B2K8</accession>
<keyword evidence="4" id="KW-1185">Reference proteome</keyword>
<feature type="region of interest" description="Disordered" evidence="1">
    <location>
        <begin position="713"/>
        <end position="752"/>
    </location>
</feature>
<dbReference type="InterPro" id="IPR057670">
    <property type="entry name" value="SH3_retrovirus"/>
</dbReference>
<gene>
    <name evidence="3" type="ORF">Tco_0843185</name>
</gene>
<dbReference type="Proteomes" id="UP001151760">
    <property type="component" value="Unassembled WGS sequence"/>
</dbReference>
<dbReference type="PANTHER" id="PTHR42648:SF32">
    <property type="entry name" value="RIBONUCLEASE H-LIKE DOMAIN, GAG-PRE-INTEGRASE DOMAIN PROTEIN-RELATED"/>
    <property type="match status" value="1"/>
</dbReference>
<dbReference type="InterPro" id="IPR036397">
    <property type="entry name" value="RNaseH_sf"/>
</dbReference>